<comment type="caution">
    <text evidence="1">The sequence shown here is derived from an EMBL/GenBank/DDBJ whole genome shotgun (WGS) entry which is preliminary data.</text>
</comment>
<evidence type="ECO:0000313" key="1">
    <source>
        <dbReference type="EMBL" id="KAJ3483789.1"/>
    </source>
</evidence>
<dbReference type="AlphaFoldDB" id="A0AAD5V1K3"/>
<evidence type="ECO:0000313" key="2">
    <source>
        <dbReference type="Proteomes" id="UP001212997"/>
    </source>
</evidence>
<accession>A0AAD5V1K3</accession>
<protein>
    <submittedName>
        <fullName evidence="1">Uncharacterized protein</fullName>
    </submittedName>
</protein>
<organism evidence="1 2">
    <name type="scientific">Meripilus lineatus</name>
    <dbReference type="NCBI Taxonomy" id="2056292"/>
    <lineage>
        <taxon>Eukaryota</taxon>
        <taxon>Fungi</taxon>
        <taxon>Dikarya</taxon>
        <taxon>Basidiomycota</taxon>
        <taxon>Agaricomycotina</taxon>
        <taxon>Agaricomycetes</taxon>
        <taxon>Polyporales</taxon>
        <taxon>Meripilaceae</taxon>
        <taxon>Meripilus</taxon>
    </lineage>
</organism>
<sequence length="471" mass="51664">MDPARIYAASLVSQSNGRPLWIPESSVEIGDVGFLDTSIKDSGKFIRLVNALRSADDPLNERGVPGNYEPLILEEDAHFTPMYLKPGSVRSPSVQEEVVEGAFPASGFQGNGFSAKYNFTCSAQCGAVLLLADGADRCHHKSSTVFEEYMVNCYDSWCQLADNRGYRVGEPGLLGPILIKGWIKAPTWGVAALENAGQSRDVQLKGEIGGHLSFGIPFFPASTGCVSRRCGPGDFISDRRFMPSSQRGRTSCVFISYLQAKKRVLLPHEIIAGAGEQAHTDDHPDRPDGHDSSSFVIESVPASVEFRDAMDDHLDRMLQESSSDIVVASTEDVDWSLNEVMNHVQPSFTNQIAARHDPPSFAIESVPTGIQYRDAMDIHLARLLRESSSDIVVASTADVDWSLNVRSARLHDSSSLENESVPTSIQYRDATDIHLERLLRESSSDIVVASTEDVDWSLGEVMYHVQPSSTR</sequence>
<dbReference type="EMBL" id="JANAWD010000214">
    <property type="protein sequence ID" value="KAJ3483789.1"/>
    <property type="molecule type" value="Genomic_DNA"/>
</dbReference>
<proteinExistence type="predicted"/>
<reference evidence="1" key="1">
    <citation type="submission" date="2022-07" db="EMBL/GenBank/DDBJ databases">
        <title>Genome Sequence of Physisporinus lineatus.</title>
        <authorList>
            <person name="Buettner E."/>
        </authorList>
    </citation>
    <scope>NUCLEOTIDE SEQUENCE</scope>
    <source>
        <strain evidence="1">VT162</strain>
    </source>
</reference>
<gene>
    <name evidence="1" type="ORF">NLI96_g6072</name>
</gene>
<name>A0AAD5V1K3_9APHY</name>
<keyword evidence="2" id="KW-1185">Reference proteome</keyword>
<dbReference type="Proteomes" id="UP001212997">
    <property type="component" value="Unassembled WGS sequence"/>
</dbReference>